<dbReference type="AlphaFoldDB" id="A0AAN9KAW8"/>
<accession>A0AAN9KAW8</accession>
<comment type="caution">
    <text evidence="1">The sequence shown here is derived from an EMBL/GenBank/DDBJ whole genome shotgun (WGS) entry which is preliminary data.</text>
</comment>
<proteinExistence type="predicted"/>
<sequence>MMQRKSKSETHIKPGNECTRKVFFSALLFASLQVAIERAQPSVEKIGIGGELVEKCKGQPLALKTIESLVQKIIFSYPRCIEKFEIQHATVESLKDKSGASSIDPSLLHLDKQRRRTSFDFLTVNLEWEPRISFVDRYTYNFTSALDDAATYDFKDAVHLPETIFVSLFFLRIGLYINICNLEELYKDTCNATVKGKIRFAGFNLVPADRELEHTARLFMCCYLC</sequence>
<dbReference type="Proteomes" id="UP001367508">
    <property type="component" value="Unassembled WGS sequence"/>
</dbReference>
<dbReference type="EMBL" id="JAYMYQ010000009">
    <property type="protein sequence ID" value="KAK7314130.1"/>
    <property type="molecule type" value="Genomic_DNA"/>
</dbReference>
<keyword evidence="2" id="KW-1185">Reference proteome</keyword>
<protein>
    <submittedName>
        <fullName evidence="1">Uncharacterized protein</fullName>
    </submittedName>
</protein>
<evidence type="ECO:0000313" key="2">
    <source>
        <dbReference type="Proteomes" id="UP001367508"/>
    </source>
</evidence>
<organism evidence="1 2">
    <name type="scientific">Canavalia gladiata</name>
    <name type="common">Sword bean</name>
    <name type="synonym">Dolichos gladiatus</name>
    <dbReference type="NCBI Taxonomy" id="3824"/>
    <lineage>
        <taxon>Eukaryota</taxon>
        <taxon>Viridiplantae</taxon>
        <taxon>Streptophyta</taxon>
        <taxon>Embryophyta</taxon>
        <taxon>Tracheophyta</taxon>
        <taxon>Spermatophyta</taxon>
        <taxon>Magnoliopsida</taxon>
        <taxon>eudicotyledons</taxon>
        <taxon>Gunneridae</taxon>
        <taxon>Pentapetalae</taxon>
        <taxon>rosids</taxon>
        <taxon>fabids</taxon>
        <taxon>Fabales</taxon>
        <taxon>Fabaceae</taxon>
        <taxon>Papilionoideae</taxon>
        <taxon>50 kb inversion clade</taxon>
        <taxon>NPAAA clade</taxon>
        <taxon>indigoferoid/millettioid clade</taxon>
        <taxon>Phaseoleae</taxon>
        <taxon>Canavalia</taxon>
    </lineage>
</organism>
<evidence type="ECO:0000313" key="1">
    <source>
        <dbReference type="EMBL" id="KAK7314130.1"/>
    </source>
</evidence>
<reference evidence="1 2" key="1">
    <citation type="submission" date="2024-01" db="EMBL/GenBank/DDBJ databases">
        <title>The genomes of 5 underutilized Papilionoideae crops provide insights into root nodulation and disease resistanc.</title>
        <authorList>
            <person name="Jiang F."/>
        </authorList>
    </citation>
    <scope>NUCLEOTIDE SEQUENCE [LARGE SCALE GENOMIC DNA]</scope>
    <source>
        <strain evidence="1">LVBAO_FW01</strain>
        <tissue evidence="1">Leaves</tissue>
    </source>
</reference>
<gene>
    <name evidence="1" type="ORF">VNO77_39342</name>
</gene>
<name>A0AAN9KAW8_CANGL</name>